<evidence type="ECO:0000256" key="2">
    <source>
        <dbReference type="PROSITE-ProRule" id="PRU00169"/>
    </source>
</evidence>
<accession>A0ABQ0CAG9</accession>
<name>A0ABQ0CAG9_9PROT</name>
<sequence>MKILIADDELNNRKLLRDYLKSLAHCDMVSDGKAALELFTADMEDGEPYDLVLLDIMMPVMDGQKALARIRATEKRFSEGKQGYKEIPIIMVTGMDSSLQAMQAYFKGGCSDYLTKPVTRQALLEKLRKFNLIPEDEDEGED</sequence>
<protein>
    <recommendedName>
        <fullName evidence="3">Response regulatory domain-containing protein</fullName>
    </recommendedName>
</protein>
<dbReference type="SUPFAM" id="SSF52172">
    <property type="entry name" value="CheY-like"/>
    <property type="match status" value="1"/>
</dbReference>
<organism evidence="4 5">
    <name type="scientific">Candidatus Magnetaquiglobus chichijimensis</name>
    <dbReference type="NCBI Taxonomy" id="3141448"/>
    <lineage>
        <taxon>Bacteria</taxon>
        <taxon>Pseudomonadati</taxon>
        <taxon>Pseudomonadota</taxon>
        <taxon>Magnetococcia</taxon>
        <taxon>Magnetococcales</taxon>
        <taxon>Candidatus Magnetaquicoccaceae</taxon>
        <taxon>Candidatus Magnetaquiglobus</taxon>
    </lineage>
</organism>
<dbReference type="Pfam" id="PF00072">
    <property type="entry name" value="Response_reg"/>
    <property type="match status" value="1"/>
</dbReference>
<reference evidence="4 5" key="1">
    <citation type="submission" date="2024-09" db="EMBL/GenBank/DDBJ databases">
        <title>Draft genome sequence of Candidatus Magnetaquicoccaceae bacterium FCR-1.</title>
        <authorList>
            <person name="Shimoshige H."/>
            <person name="Shimamura S."/>
            <person name="Taoka A."/>
            <person name="Kobayashi H."/>
            <person name="Maekawa T."/>
        </authorList>
    </citation>
    <scope>NUCLEOTIDE SEQUENCE [LARGE SCALE GENOMIC DNA]</scope>
    <source>
        <strain evidence="4 5">FCR-1</strain>
    </source>
</reference>
<dbReference type="InterPro" id="IPR001789">
    <property type="entry name" value="Sig_transdc_resp-reg_receiver"/>
</dbReference>
<proteinExistence type="predicted"/>
<dbReference type="CDD" id="cd17546">
    <property type="entry name" value="REC_hyHK_CKI1_RcsC-like"/>
    <property type="match status" value="1"/>
</dbReference>
<dbReference type="PANTHER" id="PTHR43719:SF28">
    <property type="entry name" value="PEROXIDE STRESS-ACTIVATED HISTIDINE KINASE MAK1-RELATED"/>
    <property type="match status" value="1"/>
</dbReference>
<keyword evidence="5" id="KW-1185">Reference proteome</keyword>
<dbReference type="RefSeq" id="WP_420905570.1">
    <property type="nucleotide sequence ID" value="NZ_BAAFGK010000004.1"/>
</dbReference>
<dbReference type="InterPro" id="IPR050956">
    <property type="entry name" value="2C_system_His_kinase"/>
</dbReference>
<dbReference type="Gene3D" id="3.40.50.2300">
    <property type="match status" value="1"/>
</dbReference>
<dbReference type="EMBL" id="BAAFGK010000004">
    <property type="protein sequence ID" value="GAB0057884.1"/>
    <property type="molecule type" value="Genomic_DNA"/>
</dbReference>
<comment type="caution">
    <text evidence="4">The sequence shown here is derived from an EMBL/GenBank/DDBJ whole genome shotgun (WGS) entry which is preliminary data.</text>
</comment>
<dbReference type="Proteomes" id="UP001628193">
    <property type="component" value="Unassembled WGS sequence"/>
</dbReference>
<dbReference type="PROSITE" id="PS50110">
    <property type="entry name" value="RESPONSE_REGULATORY"/>
    <property type="match status" value="1"/>
</dbReference>
<gene>
    <name evidence="4" type="ORF">SIID45300_02218</name>
</gene>
<evidence type="ECO:0000256" key="1">
    <source>
        <dbReference type="ARBA" id="ARBA00022553"/>
    </source>
</evidence>
<dbReference type="SMART" id="SM00448">
    <property type="entry name" value="REC"/>
    <property type="match status" value="1"/>
</dbReference>
<evidence type="ECO:0000313" key="5">
    <source>
        <dbReference type="Proteomes" id="UP001628193"/>
    </source>
</evidence>
<dbReference type="InterPro" id="IPR011006">
    <property type="entry name" value="CheY-like_superfamily"/>
</dbReference>
<feature type="modified residue" description="4-aspartylphosphate" evidence="2">
    <location>
        <position position="55"/>
    </location>
</feature>
<evidence type="ECO:0000313" key="4">
    <source>
        <dbReference type="EMBL" id="GAB0057884.1"/>
    </source>
</evidence>
<evidence type="ECO:0000259" key="3">
    <source>
        <dbReference type="PROSITE" id="PS50110"/>
    </source>
</evidence>
<dbReference type="PANTHER" id="PTHR43719">
    <property type="entry name" value="TWO-COMPONENT HISTIDINE KINASE"/>
    <property type="match status" value="1"/>
</dbReference>
<keyword evidence="1 2" id="KW-0597">Phosphoprotein</keyword>
<feature type="domain" description="Response regulatory" evidence="3">
    <location>
        <begin position="2"/>
        <end position="131"/>
    </location>
</feature>